<dbReference type="GO" id="GO:0016020">
    <property type="term" value="C:membrane"/>
    <property type="evidence" value="ECO:0007669"/>
    <property type="project" value="UniProtKB-SubCell"/>
</dbReference>
<dbReference type="PROSITE" id="PS50853">
    <property type="entry name" value="FN3"/>
    <property type="match status" value="1"/>
</dbReference>
<accession>A0A498SBV1</accession>
<dbReference type="OrthoDB" id="6058203at2759"/>
<evidence type="ECO:0000313" key="15">
    <source>
        <dbReference type="Proteomes" id="UP000276991"/>
    </source>
</evidence>
<evidence type="ECO:0000313" key="14">
    <source>
        <dbReference type="EMBL" id="VBB26012.1"/>
    </source>
</evidence>
<keyword evidence="6 8" id="KW-0472">Membrane</keyword>
<dbReference type="InterPro" id="IPR000387">
    <property type="entry name" value="Tyr_Pase_dom"/>
</dbReference>
<evidence type="ECO:0000259" key="10">
    <source>
        <dbReference type="PROSITE" id="PS50055"/>
    </source>
</evidence>
<dbReference type="PRINTS" id="PR00700">
    <property type="entry name" value="PRTYPHPHTASE"/>
</dbReference>
<dbReference type="InterPro" id="IPR000242">
    <property type="entry name" value="PTP_cat"/>
</dbReference>
<dbReference type="PANTHER" id="PTHR19134:SF495">
    <property type="entry name" value="TYROSINE-PROTEIN PHOSPHATASE 69D"/>
    <property type="match status" value="1"/>
</dbReference>
<dbReference type="SMART" id="SM00194">
    <property type="entry name" value="PTPc"/>
    <property type="match status" value="2"/>
</dbReference>
<keyword evidence="4" id="KW-0378">Hydrolase</keyword>
<evidence type="ECO:0000256" key="6">
    <source>
        <dbReference type="ARBA" id="ARBA00023136"/>
    </source>
</evidence>
<evidence type="ECO:0000259" key="11">
    <source>
        <dbReference type="PROSITE" id="PS50056"/>
    </source>
</evidence>
<dbReference type="FunFam" id="3.90.190.10:FF:000102">
    <property type="entry name" value="Receptor-type tyrosine-protein phosphatase"/>
    <property type="match status" value="1"/>
</dbReference>
<comment type="subcellular location">
    <subcellularLocation>
        <location evidence="1">Membrane</location>
        <topology evidence="1">Single-pass membrane protein</topology>
    </subcellularLocation>
</comment>
<dbReference type="InterPro" id="IPR050348">
    <property type="entry name" value="Protein-Tyr_Phosphatase"/>
</dbReference>
<feature type="domain" description="Tyrosine specific protein phosphatases" evidence="11">
    <location>
        <begin position="1110"/>
        <end position="1181"/>
    </location>
</feature>
<dbReference type="STRING" id="6277.A0A498SBV1"/>
<feature type="domain" description="Ig-like" evidence="12">
    <location>
        <begin position="181"/>
        <end position="291"/>
    </location>
</feature>
<feature type="domain" description="Tyrosine-protein phosphatase" evidence="10">
    <location>
        <begin position="849"/>
        <end position="1190"/>
    </location>
</feature>
<dbReference type="SUPFAM" id="SSF49265">
    <property type="entry name" value="Fibronectin type III"/>
    <property type="match status" value="2"/>
</dbReference>
<dbReference type="SUPFAM" id="SSF52799">
    <property type="entry name" value="(Phosphotyrosine protein) phosphatases II"/>
    <property type="match status" value="2"/>
</dbReference>
<dbReference type="CDD" id="cd00047">
    <property type="entry name" value="PTPc"/>
    <property type="match status" value="2"/>
</dbReference>
<reference evidence="14 15" key="1">
    <citation type="submission" date="2018-08" db="EMBL/GenBank/DDBJ databases">
        <authorList>
            <person name="Laetsch R D."/>
            <person name="Stevens L."/>
            <person name="Kumar S."/>
            <person name="Blaxter L. M."/>
        </authorList>
    </citation>
    <scope>NUCLEOTIDE SEQUENCE [LARGE SCALE GENOMIC DNA]</scope>
</reference>
<dbReference type="SMART" id="SM00404">
    <property type="entry name" value="PTPc_motif"/>
    <property type="match status" value="2"/>
</dbReference>
<feature type="transmembrane region" description="Helical" evidence="8">
    <location>
        <begin position="778"/>
        <end position="803"/>
    </location>
</feature>
<evidence type="ECO:0000256" key="4">
    <source>
        <dbReference type="ARBA" id="ARBA00022801"/>
    </source>
</evidence>
<dbReference type="InterPro" id="IPR007110">
    <property type="entry name" value="Ig-like_dom"/>
</dbReference>
<evidence type="ECO:0000256" key="1">
    <source>
        <dbReference type="ARBA" id="ARBA00004167"/>
    </source>
</evidence>
<sequence>MCSKPTTAGRIAQWLWWFALIFLLLRATKQSSVQIDLANNDKSDDVGDKNVWYSENISATPLKPRPKTPNELKIPECEDSINDCAYGGKCVADPNGYKSCLCPASCPASIPVSCRAGRQDDYCMSMSDDYRDRYLLPEPACHMGSWSYYIAILQSVMLQGICVCPPMFDPWRLEGAIELLPFKCDRRELMVQGRVLPSDSVYQGTDASLFCCINMDPRSFIDDDGVDFIQNSSIIREPTNTPYDDVFTDGIEPPRCWSLEIKNAQYSDSGTYLCHVKTTGKHEINTNHTINFFVKDQGSLSTREHSSSNLKFFDLFAERRKSKKIEEKTPRIIQNVTVKTNATHAEIRWDAQDDGPMLKIDFKLMRRTDGVEVWSDINAKSGVVIGELLPATPYTLFISVFDGQNEPFKITEHFTTSESAPEPPTLGEIRVLNLQGGLYCEVEWMPPKTPNGRITKYYVTVRGQIRHVSPGGILSNDDFPAEEKNQCANYNNNDSSYTSADAIADFYSCRFGPLKPNRNYTAFVWAENGIGRSENATFFEQCITDFAQPDAVDAPASLSQNGTVFGLTFNSEPDEVNGPVACYYVAIVPLAPDVVIESLPAPDSLIVDTFLKTLSNNLQNEQLKQDTKQKRYFAYIAESYMQYPKRTLIGDGNTTAGVEPCNVLYLSRHRPEDPALKPGLKYTGFLIARVDRDPATRGESFRHNDPFFMKRKRRWLHQNTEKRFLDRSRWFSYRENSELPHRFRSSRQLIVSGPAYGFSGYFKPVILEAFDEQWVQSWMTVLFIVLSLVLFIMLVSSFVTYILHRRGMIKQLCPMNKDRILLKPHFHATLVDDLPEEYIIRRRDSNYLCISEFDALPNYRSMESSASERLENAHKNRYNDIKAFDATRVKLSVIGNDPSSDYINANFVKGYKGRKMFIASQGPLNASTDDFWRMIWEHKVRVIVMVANLYERNRCQCAKYWPDDGPKTYDKLEVRPVDSIYYSDYAVRNFEVRRIQPRVANGSLSGSPAIILYEVPNITGDISADPSAVIVNTKSHSSSMRGSIDSILNEMSSNSKRNSRCSNSNMQLNDVHAETEFVTKTPGAEVRHVVQYHYTSWNDLQAPECTTGLLRFLSKLRKLDDYIRGPVVVHCSAGVGRTGTFIAIDSLLDQCIEEGKADVFGFVSEMRKQRNTMVQNAEQYLFIYKALAEWYMFGETDIEVSQFREHYRALNEPQVREQQMSVNRSAFSAVVKRQAPKPQQINSDIFNSEKIPTAMEAEYKRLERTLEPCQTCNFAHKPENARKNRIENAVPFDHCRIVLPVVIGSVNDSTYINASLVKGYFYPYILAQDPMDEQTCYDFWCMIAEQNSRAVVMLSSEFEFMPAEKYWPSEVGRIKTFGCDGEVSIKLIGEELFPTFALRKLTYKFAKEKTYREVIQYAYQCWPEDKALPESTESIIDLISRVLSLQSDHQEAGPIILHSRDGSFKTGLYCCVSLLLERLKAENRIDVFQTVRSLQQKRPLMFTKFEQYAFCYKAVIDYLDTFNNKATVD</sequence>
<evidence type="ECO:0000256" key="8">
    <source>
        <dbReference type="SAM" id="Phobius"/>
    </source>
</evidence>
<dbReference type="GO" id="GO:0004725">
    <property type="term" value="F:protein tyrosine phosphatase activity"/>
    <property type="evidence" value="ECO:0007669"/>
    <property type="project" value="UniProtKB-EC"/>
</dbReference>
<dbReference type="InterPro" id="IPR036179">
    <property type="entry name" value="Ig-like_dom_sf"/>
</dbReference>
<evidence type="ECO:0000256" key="9">
    <source>
        <dbReference type="SAM" id="SignalP"/>
    </source>
</evidence>
<protein>
    <recommendedName>
        <fullName evidence="2">protein-tyrosine-phosphatase</fullName>
        <ecNumber evidence="2">3.1.3.48</ecNumber>
    </recommendedName>
</protein>
<dbReference type="PROSITE" id="PS50056">
    <property type="entry name" value="TYR_PHOSPHATASE_2"/>
    <property type="match status" value="2"/>
</dbReference>
<dbReference type="EC" id="3.1.3.48" evidence="2"/>
<dbReference type="PANTHER" id="PTHR19134">
    <property type="entry name" value="RECEPTOR-TYPE TYROSINE-PROTEIN PHOSPHATASE"/>
    <property type="match status" value="1"/>
</dbReference>
<evidence type="ECO:0000256" key="3">
    <source>
        <dbReference type="ARBA" id="ARBA00022729"/>
    </source>
</evidence>
<organism evidence="14 15">
    <name type="scientific">Acanthocheilonema viteae</name>
    <name type="common">Filarial nematode worm</name>
    <name type="synonym">Dipetalonema viteae</name>
    <dbReference type="NCBI Taxonomy" id="6277"/>
    <lineage>
        <taxon>Eukaryota</taxon>
        <taxon>Metazoa</taxon>
        <taxon>Ecdysozoa</taxon>
        <taxon>Nematoda</taxon>
        <taxon>Chromadorea</taxon>
        <taxon>Rhabditida</taxon>
        <taxon>Spirurina</taxon>
        <taxon>Spiruromorpha</taxon>
        <taxon>Filarioidea</taxon>
        <taxon>Onchocercidae</taxon>
        <taxon>Acanthocheilonema</taxon>
    </lineage>
</organism>
<evidence type="ECO:0000259" key="13">
    <source>
        <dbReference type="PROSITE" id="PS50853"/>
    </source>
</evidence>
<dbReference type="EMBL" id="UPTC01000060">
    <property type="protein sequence ID" value="VBB26012.1"/>
    <property type="molecule type" value="Genomic_DNA"/>
</dbReference>
<dbReference type="PROSITE" id="PS50835">
    <property type="entry name" value="IG_LIKE"/>
    <property type="match status" value="1"/>
</dbReference>
<keyword evidence="15" id="KW-1185">Reference proteome</keyword>
<evidence type="ECO:0000256" key="2">
    <source>
        <dbReference type="ARBA" id="ARBA00013064"/>
    </source>
</evidence>
<evidence type="ECO:0000256" key="7">
    <source>
        <dbReference type="ARBA" id="ARBA00051722"/>
    </source>
</evidence>
<comment type="catalytic activity">
    <reaction evidence="7">
        <text>O-phospho-L-tyrosyl-[protein] + H2O = L-tyrosyl-[protein] + phosphate</text>
        <dbReference type="Rhea" id="RHEA:10684"/>
        <dbReference type="Rhea" id="RHEA-COMP:10136"/>
        <dbReference type="Rhea" id="RHEA-COMP:20101"/>
        <dbReference type="ChEBI" id="CHEBI:15377"/>
        <dbReference type="ChEBI" id="CHEBI:43474"/>
        <dbReference type="ChEBI" id="CHEBI:46858"/>
        <dbReference type="ChEBI" id="CHEBI:61978"/>
        <dbReference type="EC" id="3.1.3.48"/>
    </reaction>
</comment>
<gene>
    <name evidence="14" type="ORF">NAV_LOCUS842</name>
</gene>
<dbReference type="InterPro" id="IPR029021">
    <property type="entry name" value="Prot-tyrosine_phosphatase-like"/>
</dbReference>
<evidence type="ECO:0000256" key="5">
    <source>
        <dbReference type="ARBA" id="ARBA00022912"/>
    </source>
</evidence>
<evidence type="ECO:0000259" key="12">
    <source>
        <dbReference type="PROSITE" id="PS50835"/>
    </source>
</evidence>
<feature type="domain" description="Fibronectin type-III" evidence="13">
    <location>
        <begin position="329"/>
        <end position="419"/>
    </location>
</feature>
<dbReference type="InterPro" id="IPR003961">
    <property type="entry name" value="FN3_dom"/>
</dbReference>
<feature type="signal peptide" evidence="9">
    <location>
        <begin position="1"/>
        <end position="30"/>
    </location>
</feature>
<dbReference type="CDD" id="cd00063">
    <property type="entry name" value="FN3"/>
    <property type="match status" value="2"/>
</dbReference>
<dbReference type="InterPro" id="IPR036116">
    <property type="entry name" value="FN3_sf"/>
</dbReference>
<dbReference type="SMART" id="SM00409">
    <property type="entry name" value="IG"/>
    <property type="match status" value="1"/>
</dbReference>
<dbReference type="Gene3D" id="2.60.40.10">
    <property type="entry name" value="Immunoglobulins"/>
    <property type="match status" value="2"/>
</dbReference>
<dbReference type="PROSITE" id="PS50055">
    <property type="entry name" value="TYR_PHOSPHATASE_PTP"/>
    <property type="match status" value="2"/>
</dbReference>
<dbReference type="GO" id="GO:0045202">
    <property type="term" value="C:synapse"/>
    <property type="evidence" value="ECO:0007669"/>
    <property type="project" value="UniProtKB-ARBA"/>
</dbReference>
<feature type="chain" id="PRO_5019734711" description="protein-tyrosine-phosphatase" evidence="9">
    <location>
        <begin position="31"/>
        <end position="1529"/>
    </location>
</feature>
<dbReference type="SUPFAM" id="SSF48726">
    <property type="entry name" value="Immunoglobulin"/>
    <property type="match status" value="1"/>
</dbReference>
<feature type="domain" description="Tyrosine specific protein phosphatases" evidence="11">
    <location>
        <begin position="1433"/>
        <end position="1509"/>
    </location>
</feature>
<keyword evidence="3 9" id="KW-0732">Signal</keyword>
<dbReference type="Gene3D" id="3.90.190.10">
    <property type="entry name" value="Protein tyrosine phosphatase superfamily"/>
    <property type="match status" value="2"/>
</dbReference>
<keyword evidence="8" id="KW-0812">Transmembrane</keyword>
<dbReference type="InterPro" id="IPR016130">
    <property type="entry name" value="Tyr_Pase_AS"/>
</dbReference>
<dbReference type="PROSITE" id="PS00383">
    <property type="entry name" value="TYR_PHOSPHATASE_1"/>
    <property type="match status" value="1"/>
</dbReference>
<feature type="domain" description="Tyrosine-protein phosphatase" evidence="10">
    <location>
        <begin position="1255"/>
        <end position="1518"/>
    </location>
</feature>
<keyword evidence="8" id="KW-1133">Transmembrane helix</keyword>
<dbReference type="SMART" id="SM00060">
    <property type="entry name" value="FN3"/>
    <property type="match status" value="2"/>
</dbReference>
<dbReference type="Pfam" id="PF00102">
    <property type="entry name" value="Y_phosphatase"/>
    <property type="match status" value="3"/>
</dbReference>
<proteinExistence type="predicted"/>
<name>A0A498SBV1_ACAVI</name>
<keyword evidence="5" id="KW-0904">Protein phosphatase</keyword>
<dbReference type="InterPro" id="IPR013783">
    <property type="entry name" value="Ig-like_fold"/>
</dbReference>
<dbReference type="Proteomes" id="UP000276991">
    <property type="component" value="Unassembled WGS sequence"/>
</dbReference>
<dbReference type="InterPro" id="IPR003599">
    <property type="entry name" value="Ig_sub"/>
</dbReference>
<dbReference type="InterPro" id="IPR003595">
    <property type="entry name" value="Tyr_Pase_cat"/>
</dbReference>